<dbReference type="PANTHER" id="PTHR30203">
    <property type="entry name" value="OUTER MEMBRANE CATION EFFLUX PROTEIN"/>
    <property type="match status" value="1"/>
</dbReference>
<dbReference type="Proteomes" id="UP000076088">
    <property type="component" value="Plasmid unnamed1"/>
</dbReference>
<gene>
    <name evidence="4" type="ORF">ATM17_30830</name>
</gene>
<keyword evidence="2" id="KW-0449">Lipoprotein</keyword>
<keyword evidence="2" id="KW-0472">Membrane</keyword>
<reference evidence="5" key="1">
    <citation type="submission" date="2015-11" db="EMBL/GenBank/DDBJ databases">
        <title>Complete genome sequence of a polyethylene-glycol degrader Sphingopyxis macrogoltabida 203N (NBRC 111659).</title>
        <authorList>
            <person name="Yoshiyuki O."/>
            <person name="Shouta N."/>
            <person name="Nagata Y."/>
            <person name="Numata M."/>
            <person name="Tsuchikane K."/>
            <person name="Hosoyama A."/>
            <person name="Yamazoe A."/>
            <person name="Tsuda M."/>
            <person name="Fujita N."/>
            <person name="Kawai F."/>
        </authorList>
    </citation>
    <scope>NUCLEOTIDE SEQUENCE [LARGE SCALE GENOMIC DNA]</scope>
    <source>
        <strain evidence="5">203N</strain>
        <plasmid evidence="5">unnamed1</plasmid>
    </source>
</reference>
<dbReference type="NCBIfam" id="TIGR01845">
    <property type="entry name" value="outer_NodT"/>
    <property type="match status" value="1"/>
</dbReference>
<dbReference type="AlphaFoldDB" id="A0AAC9FHM2"/>
<keyword evidence="2" id="KW-0812">Transmembrane</keyword>
<dbReference type="RefSeq" id="WP_054734784.1">
    <property type="nucleotide sequence ID" value="NZ_CP009430.1"/>
</dbReference>
<comment type="similarity">
    <text evidence="1 2">Belongs to the outer membrane factor (OMF) (TC 1.B.17) family.</text>
</comment>
<feature type="region of interest" description="Disordered" evidence="3">
    <location>
        <begin position="87"/>
        <end position="111"/>
    </location>
</feature>
<protein>
    <submittedName>
        <fullName evidence="4">RND transporter</fullName>
    </submittedName>
</protein>
<dbReference type="KEGG" id="smaz:LH19_26835"/>
<evidence type="ECO:0000256" key="3">
    <source>
        <dbReference type="SAM" id="MobiDB-lite"/>
    </source>
</evidence>
<dbReference type="Gene3D" id="2.20.200.10">
    <property type="entry name" value="Outer membrane efflux proteins (OEP)"/>
    <property type="match status" value="1"/>
</dbReference>
<dbReference type="GO" id="GO:0005886">
    <property type="term" value="C:plasma membrane"/>
    <property type="evidence" value="ECO:0007669"/>
    <property type="project" value="UniProtKB-SubCell"/>
</dbReference>
<dbReference type="EMBL" id="CP013345">
    <property type="protein sequence ID" value="AMU92655.1"/>
    <property type="molecule type" value="Genomic_DNA"/>
</dbReference>
<evidence type="ECO:0000313" key="5">
    <source>
        <dbReference type="Proteomes" id="UP000076088"/>
    </source>
</evidence>
<dbReference type="GO" id="GO:0015562">
    <property type="term" value="F:efflux transmembrane transporter activity"/>
    <property type="evidence" value="ECO:0007669"/>
    <property type="project" value="InterPro"/>
</dbReference>
<evidence type="ECO:0000313" key="4">
    <source>
        <dbReference type="EMBL" id="AMU92655.1"/>
    </source>
</evidence>
<reference evidence="4 5" key="2">
    <citation type="journal article" date="2016" name="Genome Announc.">
        <title>Complete Genome Sequence of Sphingopyxis macrogoltabida Strain 203N (NBRC 111659), a Polyethylene Glycol Degrader.</title>
        <authorList>
            <person name="Ohtsubo Y."/>
            <person name="Nonoyama S."/>
            <person name="Nagata Y."/>
            <person name="Numata M."/>
            <person name="Tsuchikane K."/>
            <person name="Hosoyama A."/>
            <person name="Yamazoe A."/>
            <person name="Tsuda M."/>
            <person name="Fujita N."/>
            <person name="Kawai F."/>
        </authorList>
    </citation>
    <scope>NUCLEOTIDE SEQUENCE [LARGE SCALE GENOMIC DNA]</scope>
    <source>
        <strain evidence="4 5">203N</strain>
    </source>
</reference>
<keyword evidence="4" id="KW-0614">Plasmid</keyword>
<proteinExistence type="inferred from homology"/>
<sequence>MRSLPLLGILLAASACTVGPDHVRPVRNVAPEWVEPGTPGPVDARWWEQFGDAQLTALVERALKDSPDLAEATARLAEARADRDAAAGGRLPSIDAAGSATRNRLSENEQLPVGQIPGIERNFSLFDLGFDASWEIDLWGRRTRQVEATEARAAAALAGRQDAMVALIAEIARNYTDLRLAQADAGSLTAMAGADAETARLTSLRFAAGEASRLEHETAEAAARASAAAVPEARARAAAATYRIATLVGAAPEEVASELSASRPLPESPDTILTGLRSELLERRPDVRRAERELAAATADVGVATADLFPRFSLLGGIGQQARSAGDLASGGSTRFQIGPSFSWPIFSGGTIRAQIRAADARADAAAARYEKAVIGALADSETAINRFLNARASTFDADGALANERRAYALAEARERRGEDDRLALMRAKKALIAAEKRASDTAATELQAAIALFKALGGGWS</sequence>
<dbReference type="Gene3D" id="1.20.1600.10">
    <property type="entry name" value="Outer membrane efflux proteins (OEP)"/>
    <property type="match status" value="1"/>
</dbReference>
<dbReference type="InterPro" id="IPR010131">
    <property type="entry name" value="MdtP/NodT-like"/>
</dbReference>
<organism evidence="4 5">
    <name type="scientific">Sphingopyxis macrogoltabida</name>
    <name type="common">Sphingomonas macrogoltabidus</name>
    <dbReference type="NCBI Taxonomy" id="33050"/>
    <lineage>
        <taxon>Bacteria</taxon>
        <taxon>Pseudomonadati</taxon>
        <taxon>Pseudomonadota</taxon>
        <taxon>Alphaproteobacteria</taxon>
        <taxon>Sphingomonadales</taxon>
        <taxon>Sphingomonadaceae</taxon>
        <taxon>Sphingopyxis</taxon>
    </lineage>
</organism>
<comment type="subcellular location">
    <subcellularLocation>
        <location evidence="2">Cell membrane</location>
        <topology evidence="2">Lipid-anchor</topology>
    </subcellularLocation>
</comment>
<keyword evidence="2" id="KW-0564">Palmitate</keyword>
<dbReference type="PROSITE" id="PS51257">
    <property type="entry name" value="PROKAR_LIPOPROTEIN"/>
    <property type="match status" value="1"/>
</dbReference>
<evidence type="ECO:0000256" key="1">
    <source>
        <dbReference type="ARBA" id="ARBA00007613"/>
    </source>
</evidence>
<keyword evidence="2" id="KW-1134">Transmembrane beta strand</keyword>
<dbReference type="Pfam" id="PF02321">
    <property type="entry name" value="OEP"/>
    <property type="match status" value="2"/>
</dbReference>
<dbReference type="InterPro" id="IPR003423">
    <property type="entry name" value="OMP_efflux"/>
</dbReference>
<evidence type="ECO:0000256" key="2">
    <source>
        <dbReference type="RuleBase" id="RU362097"/>
    </source>
</evidence>
<dbReference type="PANTHER" id="PTHR30203:SF25">
    <property type="entry name" value="OUTER MEMBRANE PROTEIN-RELATED"/>
    <property type="match status" value="1"/>
</dbReference>
<dbReference type="SUPFAM" id="SSF56954">
    <property type="entry name" value="Outer membrane efflux proteins (OEP)"/>
    <property type="match status" value="1"/>
</dbReference>
<keyword evidence="5" id="KW-1185">Reference proteome</keyword>
<name>A0AAC9FHM2_SPHMC</name>
<geneLocation type="plasmid" evidence="4 5">
    <name>unnamed1</name>
</geneLocation>
<accession>A0AAC9FHM2</accession>